<accession>A0A7S4UCF7</accession>
<dbReference type="EMBL" id="HBNR01015475">
    <property type="protein sequence ID" value="CAE4570513.1"/>
    <property type="molecule type" value="Transcribed_RNA"/>
</dbReference>
<evidence type="ECO:0000313" key="1">
    <source>
        <dbReference type="EMBL" id="CAE4570513.1"/>
    </source>
</evidence>
<protein>
    <submittedName>
        <fullName evidence="1">Uncharacterized protein</fullName>
    </submittedName>
</protein>
<gene>
    <name evidence="1" type="ORF">AMON00008_LOCUS10132</name>
</gene>
<reference evidence="1" key="1">
    <citation type="submission" date="2021-01" db="EMBL/GenBank/DDBJ databases">
        <authorList>
            <person name="Corre E."/>
            <person name="Pelletier E."/>
            <person name="Niang G."/>
            <person name="Scheremetjew M."/>
            <person name="Finn R."/>
            <person name="Kale V."/>
            <person name="Holt S."/>
            <person name="Cochrane G."/>
            <person name="Meng A."/>
            <person name="Brown T."/>
            <person name="Cohen L."/>
        </authorList>
    </citation>
    <scope>NUCLEOTIDE SEQUENCE</scope>
    <source>
        <strain evidence="1">CCMP3105</strain>
    </source>
</reference>
<sequence length="353" mass="38071">MALAEIERLLLEQWHQLGGPRGFEYCNHIDSPAELAAAGDWDLILWAGGRWSLDDVKRKELGCGMRVGEAEDVLVFELRGFGPARRGDARPTRLEDLAKLAATDLTSAACQAAASAAPEAGASCQFKVVLRFARDGDPGAGGAKGKAPPPVAWLWLLGLPAELKAAKAAAGTTAGKRPRKDLDSMPAALNVELECLGIRGEGTPGHGPLVDARWLPCLQAAVTALQERIFFPSSVSVRWVDASYWSADQVVCSLPVGPGKCTPLVLIGDAAMGKPFYTGTTLNVHLAEVKALSRLPVIRWGTAQDAGPGDDDRRRARRYLVDESLAAITPLLPYEQRYRELLLRTPAFHRRQP</sequence>
<name>A0A7S4UCF7_9DINO</name>
<dbReference type="AlphaFoldDB" id="A0A7S4UCF7"/>
<organism evidence="1">
    <name type="scientific">Alexandrium monilatum</name>
    <dbReference type="NCBI Taxonomy" id="311494"/>
    <lineage>
        <taxon>Eukaryota</taxon>
        <taxon>Sar</taxon>
        <taxon>Alveolata</taxon>
        <taxon>Dinophyceae</taxon>
        <taxon>Gonyaulacales</taxon>
        <taxon>Pyrocystaceae</taxon>
        <taxon>Alexandrium</taxon>
    </lineage>
</organism>
<proteinExistence type="predicted"/>